<comment type="function">
    <text evidence="2">Acts as component of the GARP complex that is involved in retrograde transport from early and late endosomes to the trans-Golgi network (TGN).</text>
</comment>
<comment type="subcellular location">
    <subcellularLocation>
        <location evidence="2">Golgi apparatus</location>
        <location evidence="2">trans-Golgi network</location>
    </subcellularLocation>
</comment>
<dbReference type="GO" id="GO:0007030">
    <property type="term" value="P:Golgi organization"/>
    <property type="evidence" value="ECO:0007669"/>
    <property type="project" value="UniProtKB-UniRule"/>
</dbReference>
<reference evidence="4 5" key="1">
    <citation type="submission" date="2016-05" db="EMBL/GenBank/DDBJ databases">
        <title>Comparative analysis of secretome profiles of manganese(II)-oxidizing ascomycete fungi.</title>
        <authorList>
            <consortium name="DOE Joint Genome Institute"/>
            <person name="Zeiner C.A."/>
            <person name="Purvine S.O."/>
            <person name="Zink E.M."/>
            <person name="Wu S."/>
            <person name="Pasa-Tolic L."/>
            <person name="Chaput D.L."/>
            <person name="Haridas S."/>
            <person name="Grigoriev I.V."/>
            <person name="Santelli C.M."/>
            <person name="Hansel C.M."/>
        </authorList>
    </citation>
    <scope>NUCLEOTIDE SEQUENCE [LARGE SCALE GENOMIC DNA]</scope>
    <source>
        <strain evidence="4 5">SRC1lrK2f</strain>
    </source>
</reference>
<sequence length="276" mass="30797">MSTIASPRASSSVRSPSLTRTSIDSSSSHRPPPAARRNRAALREFYGLKNAPRDATPDARISEESSATQLGPEEDETLTELDAADFNAEAFVESLLAKEGLKGVLKVEADLVSQIRNLDSDRKSLVYDNYSKLLSATSTIRRMRGNMDPLAPTTHTLGPAISHIAETAASLSSSLQGSHQSKEEGLGISIRVEQDEKDKLDMNKKRRQQDTVRWVLDTPRRLQDMIDRDQDDDAEKEWQEVSRILDKWKGVAGVQELREQCEAIMQDEDDEEDESE</sequence>
<dbReference type="PANTHER" id="PTHR15954:SF4">
    <property type="entry name" value="VACUOLAR PROTEIN SORTING-ASSOCIATED PROTEIN 51 HOMOLOG"/>
    <property type="match status" value="1"/>
</dbReference>
<dbReference type="EMBL" id="KV441471">
    <property type="protein sequence ID" value="OAG24534.1"/>
    <property type="molecule type" value="Genomic_DNA"/>
</dbReference>
<dbReference type="PANTHER" id="PTHR15954">
    <property type="entry name" value="VACUOLAR PROTEIN SORTING-ASSOCIATED PROTEIN 51 HOMOLOG"/>
    <property type="match status" value="1"/>
</dbReference>
<dbReference type="RefSeq" id="XP_018389955.1">
    <property type="nucleotide sequence ID" value="XM_018523353.1"/>
</dbReference>
<dbReference type="VEuPathDB" id="FungiDB:CC77DRAFT_1005518"/>
<keyword evidence="2" id="KW-0813">Transport</keyword>
<dbReference type="Proteomes" id="UP000077248">
    <property type="component" value="Unassembled WGS sequence"/>
</dbReference>
<gene>
    <name evidence="4" type="ORF">CC77DRAFT_1005518</name>
</gene>
<dbReference type="GO" id="GO:0015031">
    <property type="term" value="P:protein transport"/>
    <property type="evidence" value="ECO:0007669"/>
    <property type="project" value="UniProtKB-UniRule"/>
</dbReference>
<keyword evidence="2" id="KW-0653">Protein transport</keyword>
<dbReference type="GO" id="GO:0042147">
    <property type="term" value="P:retrograde transport, endosome to Golgi"/>
    <property type="evidence" value="ECO:0007669"/>
    <property type="project" value="UniProtKB-UniRule"/>
</dbReference>
<keyword evidence="5" id="KW-1185">Reference proteome</keyword>
<comment type="similarity">
    <text evidence="1 2">Belongs to the VPS51 family.</text>
</comment>
<dbReference type="GO" id="GO:0005829">
    <property type="term" value="C:cytosol"/>
    <property type="evidence" value="ECO:0007669"/>
    <property type="project" value="GOC"/>
</dbReference>
<proteinExistence type="inferred from homology"/>
<feature type="compositionally biased region" description="Basic and acidic residues" evidence="3">
    <location>
        <begin position="51"/>
        <end position="63"/>
    </location>
</feature>
<evidence type="ECO:0000256" key="2">
    <source>
        <dbReference type="RuleBase" id="RU368010"/>
    </source>
</evidence>
<dbReference type="GO" id="GO:1990745">
    <property type="term" value="C:EARP complex"/>
    <property type="evidence" value="ECO:0007669"/>
    <property type="project" value="TreeGrafter"/>
</dbReference>
<dbReference type="Pfam" id="PF08700">
    <property type="entry name" value="VPS51_Exo84_N"/>
    <property type="match status" value="1"/>
</dbReference>
<keyword evidence="2" id="KW-0445">Lipid transport</keyword>
<dbReference type="KEGG" id="aalt:CC77DRAFT_1005518"/>
<dbReference type="GO" id="GO:0006869">
    <property type="term" value="P:lipid transport"/>
    <property type="evidence" value="ECO:0007669"/>
    <property type="project" value="UniProtKB-UniRule"/>
</dbReference>
<comment type="subunit">
    <text evidence="2">Component of the Golgi-associated retrograde protein (GARP) complex.</text>
</comment>
<dbReference type="AlphaFoldDB" id="A0A177DXU0"/>
<dbReference type="GO" id="GO:0000938">
    <property type="term" value="C:GARP complex"/>
    <property type="evidence" value="ECO:0007669"/>
    <property type="project" value="UniProtKB-UniRule"/>
</dbReference>
<dbReference type="GO" id="GO:0048193">
    <property type="term" value="P:Golgi vesicle transport"/>
    <property type="evidence" value="ECO:0007669"/>
    <property type="project" value="TreeGrafter"/>
</dbReference>
<dbReference type="OMA" id="YNLKPPG"/>
<feature type="region of interest" description="Disordered" evidence="3">
    <location>
        <begin position="1"/>
        <end position="75"/>
    </location>
</feature>
<evidence type="ECO:0000256" key="1">
    <source>
        <dbReference type="ARBA" id="ARBA00006080"/>
    </source>
</evidence>
<dbReference type="GeneID" id="29108947"/>
<evidence type="ECO:0000313" key="4">
    <source>
        <dbReference type="EMBL" id="OAG24534.1"/>
    </source>
</evidence>
<organism evidence="4 5">
    <name type="scientific">Alternaria alternata</name>
    <name type="common">Alternaria rot fungus</name>
    <name type="synonym">Torula alternata</name>
    <dbReference type="NCBI Taxonomy" id="5599"/>
    <lineage>
        <taxon>Eukaryota</taxon>
        <taxon>Fungi</taxon>
        <taxon>Dikarya</taxon>
        <taxon>Ascomycota</taxon>
        <taxon>Pezizomycotina</taxon>
        <taxon>Dothideomycetes</taxon>
        <taxon>Pleosporomycetidae</taxon>
        <taxon>Pleosporales</taxon>
        <taxon>Pleosporineae</taxon>
        <taxon>Pleosporaceae</taxon>
        <taxon>Alternaria</taxon>
        <taxon>Alternaria sect. Alternaria</taxon>
        <taxon>Alternaria alternata complex</taxon>
    </lineage>
</organism>
<dbReference type="GO" id="GO:0032456">
    <property type="term" value="P:endocytic recycling"/>
    <property type="evidence" value="ECO:0007669"/>
    <property type="project" value="TreeGrafter"/>
</dbReference>
<accession>A0A177DXU0</accession>
<dbReference type="InterPro" id="IPR014812">
    <property type="entry name" value="Vps51"/>
</dbReference>
<evidence type="ECO:0000313" key="5">
    <source>
        <dbReference type="Proteomes" id="UP000077248"/>
    </source>
</evidence>
<dbReference type="STRING" id="5599.A0A177DXU0"/>
<keyword evidence="2" id="KW-0333">Golgi apparatus</keyword>
<evidence type="ECO:0000256" key="3">
    <source>
        <dbReference type="SAM" id="MobiDB-lite"/>
    </source>
</evidence>
<protein>
    <recommendedName>
        <fullName evidence="2">Vacuolar protein sorting-associated protein 51 homolog</fullName>
    </recommendedName>
</protein>
<feature type="compositionally biased region" description="Low complexity" evidence="3">
    <location>
        <begin position="1"/>
        <end position="29"/>
    </location>
</feature>
<name>A0A177DXU0_ALTAL</name>
<dbReference type="GO" id="GO:0016020">
    <property type="term" value="C:membrane"/>
    <property type="evidence" value="ECO:0007669"/>
    <property type="project" value="TreeGrafter"/>
</dbReference>